<reference evidence="10 11" key="1">
    <citation type="submission" date="2019-07" db="EMBL/GenBank/DDBJ databases">
        <title>Genomic Encyclopedia of Archaeal and Bacterial Type Strains, Phase II (KMG-II): from individual species to whole genera.</title>
        <authorList>
            <person name="Goeker M."/>
        </authorList>
    </citation>
    <scope>NUCLEOTIDE SEQUENCE [LARGE SCALE GENOMIC DNA]</scope>
    <source>
        <strain evidence="10 11">ATCC BAA-1139</strain>
    </source>
</reference>
<sequence>MRSEGESQVVNEIAIGNVTIGGNRPLVLIAGPCVIENEAETLRCAERLKAITSELGMQLIFKASYDKANRTSVSAFRGPGMAEGLRILARVKQEYDLPLLSDIHGLEQVAPAAELLDVLQIPAFLCRQTDLVVAAGRTGRVVNVKKGQFLAPWDMENVVGKLRATGNDRIVLTERGASFGYNNLVVDMRSLPIMRRTGCPVVFDATHSVQLPGGQGGSSGGQREFVEFLGRAAVATGIDGIFMEVHEEPDKALCDGPNSVRLADLTDLLGQLLAIDAIVKGRKG</sequence>
<comment type="pathway">
    <text evidence="2">Bacterial outer membrane biogenesis; lipopolysaccharide biosynthesis.</text>
</comment>
<name>A0A562WQE5_9BACT</name>
<dbReference type="NCBIfam" id="TIGR01362">
    <property type="entry name" value="KDO8P_synth"/>
    <property type="match status" value="1"/>
</dbReference>
<comment type="caution">
    <text evidence="10">The sequence shown here is derived from an EMBL/GenBank/DDBJ whole genome shotgun (WGS) entry which is preliminary data.</text>
</comment>
<dbReference type="AlphaFoldDB" id="A0A562WQE5"/>
<dbReference type="UniPathway" id="UPA00357">
    <property type="reaction ID" value="UER00474"/>
</dbReference>
<keyword evidence="5 8" id="KW-0963">Cytoplasm</keyword>
<comment type="similarity">
    <text evidence="4 8">Belongs to the KdsA family.</text>
</comment>
<dbReference type="PANTHER" id="PTHR21057">
    <property type="entry name" value="PHOSPHO-2-DEHYDRO-3-DEOXYHEPTONATE ALDOLASE"/>
    <property type="match status" value="1"/>
</dbReference>
<dbReference type="Gene3D" id="3.20.20.70">
    <property type="entry name" value="Aldolase class I"/>
    <property type="match status" value="1"/>
</dbReference>
<evidence type="ECO:0000256" key="3">
    <source>
        <dbReference type="ARBA" id="ARBA00004845"/>
    </source>
</evidence>
<keyword evidence="11" id="KW-1185">Reference proteome</keyword>
<evidence type="ECO:0000256" key="4">
    <source>
        <dbReference type="ARBA" id="ARBA00010499"/>
    </source>
</evidence>
<evidence type="ECO:0000313" key="11">
    <source>
        <dbReference type="Proteomes" id="UP000319449"/>
    </source>
</evidence>
<proteinExistence type="inferred from homology"/>
<dbReference type="HAMAP" id="MF_00056">
    <property type="entry name" value="KDO8P_synth"/>
    <property type="match status" value="1"/>
</dbReference>
<dbReference type="SUPFAM" id="SSF51569">
    <property type="entry name" value="Aldolase"/>
    <property type="match status" value="1"/>
</dbReference>
<comment type="subcellular location">
    <subcellularLocation>
        <location evidence="1 8">Cytoplasm</location>
    </subcellularLocation>
</comment>
<dbReference type="InterPro" id="IPR006218">
    <property type="entry name" value="DAHP1/KDSA"/>
</dbReference>
<dbReference type="EC" id="2.5.1.55" evidence="8"/>
<evidence type="ECO:0000256" key="5">
    <source>
        <dbReference type="ARBA" id="ARBA00022490"/>
    </source>
</evidence>
<evidence type="ECO:0000256" key="8">
    <source>
        <dbReference type="HAMAP-Rule" id="MF_00056"/>
    </source>
</evidence>
<evidence type="ECO:0000256" key="7">
    <source>
        <dbReference type="ARBA" id="ARBA00049112"/>
    </source>
</evidence>
<dbReference type="Pfam" id="PF00793">
    <property type="entry name" value="DAHP_synth_1"/>
    <property type="match status" value="1"/>
</dbReference>
<keyword evidence="6 8" id="KW-0808">Transferase</keyword>
<evidence type="ECO:0000259" key="9">
    <source>
        <dbReference type="Pfam" id="PF00793"/>
    </source>
</evidence>
<evidence type="ECO:0000256" key="6">
    <source>
        <dbReference type="ARBA" id="ARBA00022679"/>
    </source>
</evidence>
<evidence type="ECO:0000313" key="10">
    <source>
        <dbReference type="EMBL" id="TWJ32563.1"/>
    </source>
</evidence>
<evidence type="ECO:0000256" key="2">
    <source>
        <dbReference type="ARBA" id="ARBA00004756"/>
    </source>
</evidence>
<dbReference type="InterPro" id="IPR013785">
    <property type="entry name" value="Aldolase_TIM"/>
</dbReference>
<comment type="catalytic activity">
    <reaction evidence="7 8">
        <text>D-arabinose 5-phosphate + phosphoenolpyruvate + H2O = 3-deoxy-alpha-D-manno-2-octulosonate-8-phosphate + phosphate</text>
        <dbReference type="Rhea" id="RHEA:14053"/>
        <dbReference type="ChEBI" id="CHEBI:15377"/>
        <dbReference type="ChEBI" id="CHEBI:43474"/>
        <dbReference type="ChEBI" id="CHEBI:57693"/>
        <dbReference type="ChEBI" id="CHEBI:58702"/>
        <dbReference type="ChEBI" id="CHEBI:85985"/>
        <dbReference type="EC" id="2.5.1.55"/>
    </reaction>
</comment>
<dbReference type="GO" id="GO:0005737">
    <property type="term" value="C:cytoplasm"/>
    <property type="evidence" value="ECO:0007669"/>
    <property type="project" value="UniProtKB-SubCell"/>
</dbReference>
<dbReference type="GO" id="GO:0008676">
    <property type="term" value="F:3-deoxy-8-phosphooctulonate synthase activity"/>
    <property type="evidence" value="ECO:0007669"/>
    <property type="project" value="UniProtKB-UniRule"/>
</dbReference>
<dbReference type="UniPathway" id="UPA00030"/>
<dbReference type="InterPro" id="IPR006269">
    <property type="entry name" value="KDO8P_synthase"/>
</dbReference>
<evidence type="ECO:0000256" key="1">
    <source>
        <dbReference type="ARBA" id="ARBA00004496"/>
    </source>
</evidence>
<organism evidence="10 11">
    <name type="scientific">Geobacter argillaceus</name>
    <dbReference type="NCBI Taxonomy" id="345631"/>
    <lineage>
        <taxon>Bacteria</taxon>
        <taxon>Pseudomonadati</taxon>
        <taxon>Thermodesulfobacteriota</taxon>
        <taxon>Desulfuromonadia</taxon>
        <taxon>Geobacterales</taxon>
        <taxon>Geobacteraceae</taxon>
        <taxon>Geobacter</taxon>
    </lineage>
</organism>
<keyword evidence="8" id="KW-0448">Lipopolysaccharide biosynthesis</keyword>
<comment type="pathway">
    <text evidence="3 8">Carbohydrate biosynthesis; 3-deoxy-D-manno-octulosonate biosynthesis; 3-deoxy-D-manno-octulosonate from D-ribulose 5-phosphate: step 2/3.</text>
</comment>
<accession>A0A562WQE5</accession>
<feature type="domain" description="DAHP synthetase I/KDSA" evidence="9">
    <location>
        <begin position="17"/>
        <end position="268"/>
    </location>
</feature>
<dbReference type="GO" id="GO:0019294">
    <property type="term" value="P:keto-3-deoxy-D-manno-octulosonic acid biosynthetic process"/>
    <property type="evidence" value="ECO:0007669"/>
    <property type="project" value="UniProtKB-UniRule"/>
</dbReference>
<dbReference type="EMBL" id="VLLN01000004">
    <property type="protein sequence ID" value="TWJ32563.1"/>
    <property type="molecule type" value="Genomic_DNA"/>
</dbReference>
<dbReference type="NCBIfam" id="NF003543">
    <property type="entry name" value="PRK05198.1"/>
    <property type="match status" value="1"/>
</dbReference>
<dbReference type="Proteomes" id="UP000319449">
    <property type="component" value="Unassembled WGS sequence"/>
</dbReference>
<protein>
    <recommendedName>
        <fullName evidence="8">2-dehydro-3-deoxyphosphooctonate aldolase</fullName>
        <ecNumber evidence="8">2.5.1.55</ecNumber>
    </recommendedName>
    <alternativeName>
        <fullName evidence="8">3-deoxy-D-manno-octulosonic acid 8-phosphate synthase</fullName>
    </alternativeName>
    <alternativeName>
        <fullName evidence="8">KDO-8-phosphate synthase</fullName>
        <shortName evidence="8">KDO 8-P synthase</shortName>
        <shortName evidence="8">KDOPS</shortName>
    </alternativeName>
    <alternativeName>
        <fullName evidence="8">Phospho-2-dehydro-3-deoxyoctonate aldolase</fullName>
    </alternativeName>
</protein>
<gene>
    <name evidence="8" type="primary">kdsA</name>
    <name evidence="10" type="ORF">JN12_01005</name>
</gene>